<reference evidence="8 9" key="1">
    <citation type="submission" date="2018-01" db="EMBL/GenBank/DDBJ databases">
        <title>Whole genome sequencing of Histamine producing bacteria.</title>
        <authorList>
            <person name="Butler K."/>
        </authorList>
    </citation>
    <scope>NUCLEOTIDE SEQUENCE [LARGE SCALE GENOMIC DNA]</scope>
    <source>
        <strain evidence="8 9">ATCC 25521</strain>
    </source>
</reference>
<dbReference type="Proteomes" id="UP000241566">
    <property type="component" value="Unassembled WGS sequence"/>
</dbReference>
<sequence>MKGIAIYSYAFTLLSNSIVTRVDVFLLRVFYTSKKFQVSKVKSNTTFTDQSDCYAVASSIQRFLSGLIDLLVFSVISIILLYLYNLIRYQEIYSFGHMMGMEYNRVLLSILNTVLFLIVNWSFFREGQTLGMRFVGTQIVMKNGFKASMITVVIRQIFYSYLGMMTFIIPPILLFAINGLLLKFHPCKRLLHDLIAGTMVIQKY</sequence>
<proteinExistence type="predicted"/>
<protein>
    <recommendedName>
        <fullName evidence="7">RDD domain-containing protein</fullName>
    </recommendedName>
</protein>
<feature type="transmembrane region" description="Helical" evidence="6">
    <location>
        <begin position="158"/>
        <end position="182"/>
    </location>
</feature>
<evidence type="ECO:0000313" key="8">
    <source>
        <dbReference type="EMBL" id="PSV85915.1"/>
    </source>
</evidence>
<keyword evidence="4 6" id="KW-1133">Transmembrane helix</keyword>
<accession>A0ABX5GJN4</accession>
<evidence type="ECO:0000256" key="3">
    <source>
        <dbReference type="ARBA" id="ARBA00022692"/>
    </source>
</evidence>
<dbReference type="RefSeq" id="WP_107229578.1">
    <property type="nucleotide sequence ID" value="NZ_PYOI01000003.1"/>
</dbReference>
<keyword evidence="2" id="KW-1003">Cell membrane</keyword>
<dbReference type="PANTHER" id="PTHR36115">
    <property type="entry name" value="PROLINE-RICH ANTIGEN HOMOLOG-RELATED"/>
    <property type="match status" value="1"/>
</dbReference>
<organism evidence="8 9">
    <name type="scientific">Photobacterium leiognathi</name>
    <dbReference type="NCBI Taxonomy" id="553611"/>
    <lineage>
        <taxon>Bacteria</taxon>
        <taxon>Pseudomonadati</taxon>
        <taxon>Pseudomonadota</taxon>
        <taxon>Gammaproteobacteria</taxon>
        <taxon>Vibrionales</taxon>
        <taxon>Vibrionaceae</taxon>
        <taxon>Photobacterium</taxon>
    </lineage>
</organism>
<evidence type="ECO:0000256" key="4">
    <source>
        <dbReference type="ARBA" id="ARBA00022989"/>
    </source>
</evidence>
<dbReference type="PANTHER" id="PTHR36115:SF4">
    <property type="entry name" value="MEMBRANE PROTEIN"/>
    <property type="match status" value="1"/>
</dbReference>
<evidence type="ECO:0000256" key="1">
    <source>
        <dbReference type="ARBA" id="ARBA00004651"/>
    </source>
</evidence>
<feature type="transmembrane region" description="Helical" evidence="6">
    <location>
        <begin position="63"/>
        <end position="85"/>
    </location>
</feature>
<gene>
    <name evidence="8" type="ORF">CTM94_04130</name>
</gene>
<evidence type="ECO:0000259" key="7">
    <source>
        <dbReference type="Pfam" id="PF06271"/>
    </source>
</evidence>
<dbReference type="Pfam" id="PF06271">
    <property type="entry name" value="RDD"/>
    <property type="match status" value="1"/>
</dbReference>
<evidence type="ECO:0000256" key="5">
    <source>
        <dbReference type="ARBA" id="ARBA00023136"/>
    </source>
</evidence>
<evidence type="ECO:0000256" key="6">
    <source>
        <dbReference type="SAM" id="Phobius"/>
    </source>
</evidence>
<feature type="transmembrane region" description="Helical" evidence="6">
    <location>
        <begin position="106"/>
        <end position="124"/>
    </location>
</feature>
<evidence type="ECO:0000256" key="2">
    <source>
        <dbReference type="ARBA" id="ARBA00022475"/>
    </source>
</evidence>
<dbReference type="InterPro" id="IPR010432">
    <property type="entry name" value="RDD"/>
</dbReference>
<keyword evidence="9" id="KW-1185">Reference proteome</keyword>
<dbReference type="EMBL" id="PYOI01000003">
    <property type="protein sequence ID" value="PSV85915.1"/>
    <property type="molecule type" value="Genomic_DNA"/>
</dbReference>
<keyword evidence="5 6" id="KW-0472">Membrane</keyword>
<comment type="subcellular location">
    <subcellularLocation>
        <location evidence="1">Cell membrane</location>
        <topology evidence="1">Multi-pass membrane protein</topology>
    </subcellularLocation>
</comment>
<dbReference type="InterPro" id="IPR051791">
    <property type="entry name" value="Pra-immunoreactive"/>
</dbReference>
<comment type="caution">
    <text evidence="8">The sequence shown here is derived from an EMBL/GenBank/DDBJ whole genome shotgun (WGS) entry which is preliminary data.</text>
</comment>
<feature type="domain" description="RDD" evidence="7">
    <location>
        <begin position="57"/>
        <end position="197"/>
    </location>
</feature>
<evidence type="ECO:0000313" key="9">
    <source>
        <dbReference type="Proteomes" id="UP000241566"/>
    </source>
</evidence>
<name>A0ABX5GJN4_PHOLE</name>
<keyword evidence="3 6" id="KW-0812">Transmembrane</keyword>